<organism evidence="5 6">
    <name type="scientific">Methanosphaerula palustris (strain ATCC BAA-1556 / DSM 19958 / E1-9c)</name>
    <dbReference type="NCBI Taxonomy" id="521011"/>
    <lineage>
        <taxon>Archaea</taxon>
        <taxon>Methanobacteriati</taxon>
        <taxon>Methanobacteriota</taxon>
        <taxon>Stenosarchaea group</taxon>
        <taxon>Methanomicrobia</taxon>
        <taxon>Methanomicrobiales</taxon>
        <taxon>Methanoregulaceae</taxon>
        <taxon>Methanosphaerula</taxon>
    </lineage>
</organism>
<evidence type="ECO:0000256" key="3">
    <source>
        <dbReference type="SAM" id="Coils"/>
    </source>
</evidence>
<accession>B8GI63</accession>
<dbReference type="HOGENOM" id="CLU_004785_0_2_2"/>
<sequence length="862" mass="97690">MLHLVHLRIQNIRSYGEEPITIDFSPGISLFSGDIGSGKSTILSAIEFGLFGLGDVKSTHLLRHHQKRGEVSLTFITGEEEYTINRTLVRTKKGVNQGPCSLTGPNGEEAYAPADLKPKVLAILGFHEQPDPKATSRIFRYAIYTPQEAMKAVLSMKEEQRLDILRRAFGIEQYRWAATNTEEAVIRQWLNTEIEICTRLCTGLEEDERQYEEVLLGCQQARAGVTEQAALLATLTGAVTRIDEAIASLLPFQEKVGTLRGSLPGLTSAREARQAQRQGLLDEEKRIDRDLILIAGDEEALAQLKPKYQHLLEQKRAIVTLEERYLYHRDLQGREAALTARIRAEEEHLKERAGRCQRDRERAQAIHDERQNLARQQQTISAALKPLKTAVARLPEVTARVNTLVQGRERIRVERETQERSLKTLKTEWEQIAAIGEGATCPQCQQTLTREHLVAMEQETWAKADEILGWQRDLAGLLKEADEMISSARIEQAALEEEQRTCNRKKTELAGITARIGGLLQEEERLGTAVDEEQKIREALTTGTFALDLQQQRQDVTSAIEALTDEVTRYIQAKKTIRDLEEEEVEKTFSALNARIKTKQGLLERRNANAEAIRSVETDILDLDKAIRTGEEALADAEVKLQELFDLETTATRQRDVIQEQQQVLDQLRREVEYQTRTSEDLKKVILEKRAKAGTMQVFQEQRRWLRDHFLPAVESIERSRLAQINETFNCFFQQWFTDLIAAEEISVRVDEAFTPLVEQDGFEVDADSLSGGERTSLALAYRLALNTIVRDESGADQKSLLILDEPTDGFSAGQLYRLRDILLDAGCDQLIMVSHEKELEGFVDTLYRVTKVDGISSVVRR</sequence>
<evidence type="ECO:0000313" key="5">
    <source>
        <dbReference type="EMBL" id="ACL15414.1"/>
    </source>
</evidence>
<dbReference type="SUPFAM" id="SSF52540">
    <property type="entry name" value="P-loop containing nucleoside triphosphate hydrolases"/>
    <property type="match status" value="1"/>
</dbReference>
<dbReference type="OrthoDB" id="25344at2157"/>
<dbReference type="RefSeq" id="WP_012616733.1">
    <property type="nucleotide sequence ID" value="NC_011832.1"/>
</dbReference>
<dbReference type="GeneID" id="7270130"/>
<dbReference type="KEGG" id="mpl:Mpal_0018"/>
<feature type="coiled-coil region" evidence="3">
    <location>
        <begin position="478"/>
        <end position="515"/>
    </location>
</feature>
<protein>
    <submittedName>
        <fullName evidence="5">SMC domain protein</fullName>
    </submittedName>
</protein>
<dbReference type="PANTHER" id="PTHR32114:SF2">
    <property type="entry name" value="ABC TRANSPORTER ABCH.3"/>
    <property type="match status" value="1"/>
</dbReference>
<dbReference type="Proteomes" id="UP000002457">
    <property type="component" value="Chromosome"/>
</dbReference>
<dbReference type="PANTHER" id="PTHR32114">
    <property type="entry name" value="ABC TRANSPORTER ABCH.3"/>
    <property type="match status" value="1"/>
</dbReference>
<keyword evidence="1 3" id="KW-0175">Coiled coil</keyword>
<proteinExistence type="inferred from homology"/>
<gene>
    <name evidence="5" type="ordered locus">Mpal_0018</name>
</gene>
<dbReference type="InterPro" id="IPR027417">
    <property type="entry name" value="P-loop_NTPase"/>
</dbReference>
<name>B8GI63_METPE</name>
<reference evidence="5 6" key="1">
    <citation type="journal article" date="2015" name="Genome Announc.">
        <title>Complete Genome Sequence of Methanosphaerula palustris E1-9CT, a Hydrogenotrophic Methanogen Isolated from a Minerotrophic Fen Peatland.</title>
        <authorList>
            <person name="Cadillo-Quiroz H."/>
            <person name="Browne P."/>
            <person name="Kyrpides N."/>
            <person name="Woyke T."/>
            <person name="Goodwin L."/>
            <person name="Detter C."/>
            <person name="Yavitt J.B."/>
            <person name="Zinder S.H."/>
        </authorList>
    </citation>
    <scope>NUCLEOTIDE SEQUENCE [LARGE SCALE GENOMIC DNA]</scope>
    <source>
        <strain evidence="6">ATCC BAA-1556 / DSM 19958 / E1-9c</strain>
    </source>
</reference>
<feature type="domain" description="RecF/RecN/SMC N-terminal" evidence="4">
    <location>
        <begin position="4"/>
        <end position="854"/>
    </location>
</feature>
<evidence type="ECO:0000256" key="2">
    <source>
        <dbReference type="ARBA" id="ARBA00049666"/>
    </source>
</evidence>
<dbReference type="STRING" id="521011.Mpal_0018"/>
<comment type="similarity">
    <text evidence="2">Belongs to the Sph1/Sph2 family.</text>
</comment>
<dbReference type="EMBL" id="CP001338">
    <property type="protein sequence ID" value="ACL15414.1"/>
    <property type="molecule type" value="Genomic_DNA"/>
</dbReference>
<feature type="coiled-coil region" evidence="3">
    <location>
        <begin position="651"/>
        <end position="685"/>
    </location>
</feature>
<evidence type="ECO:0000259" key="4">
    <source>
        <dbReference type="Pfam" id="PF02463"/>
    </source>
</evidence>
<dbReference type="Gene3D" id="3.40.50.300">
    <property type="entry name" value="P-loop containing nucleotide triphosphate hydrolases"/>
    <property type="match status" value="2"/>
</dbReference>
<feature type="coiled-coil region" evidence="3">
    <location>
        <begin position="546"/>
        <end position="583"/>
    </location>
</feature>
<dbReference type="InterPro" id="IPR003395">
    <property type="entry name" value="RecF/RecN/SMC_N"/>
</dbReference>
<evidence type="ECO:0000256" key="1">
    <source>
        <dbReference type="ARBA" id="ARBA00023054"/>
    </source>
</evidence>
<evidence type="ECO:0000313" key="6">
    <source>
        <dbReference type="Proteomes" id="UP000002457"/>
    </source>
</evidence>
<dbReference type="eggNOG" id="arCOG00368">
    <property type="taxonomic scope" value="Archaea"/>
</dbReference>
<dbReference type="SUPFAM" id="SSF75712">
    <property type="entry name" value="Rad50 coiled-coil Zn hook"/>
    <property type="match status" value="1"/>
</dbReference>
<keyword evidence="6" id="KW-1185">Reference proteome</keyword>
<dbReference type="AlphaFoldDB" id="B8GI63"/>
<dbReference type="Pfam" id="PF02463">
    <property type="entry name" value="SMC_N"/>
    <property type="match status" value="1"/>
</dbReference>